<dbReference type="Proteomes" id="UP001189429">
    <property type="component" value="Unassembled WGS sequence"/>
</dbReference>
<dbReference type="EMBL" id="CAUYUJ010015832">
    <property type="protein sequence ID" value="CAK0858677.1"/>
    <property type="molecule type" value="Genomic_DNA"/>
</dbReference>
<evidence type="ECO:0000313" key="3">
    <source>
        <dbReference type="Proteomes" id="UP001189429"/>
    </source>
</evidence>
<accession>A0ABN9UGK5</accession>
<organism evidence="2 3">
    <name type="scientific">Prorocentrum cordatum</name>
    <dbReference type="NCBI Taxonomy" id="2364126"/>
    <lineage>
        <taxon>Eukaryota</taxon>
        <taxon>Sar</taxon>
        <taxon>Alveolata</taxon>
        <taxon>Dinophyceae</taxon>
        <taxon>Prorocentrales</taxon>
        <taxon>Prorocentraceae</taxon>
        <taxon>Prorocentrum</taxon>
    </lineage>
</organism>
<sequence>MGLHCNKEWLEELGLGQGRLRQTANGGARRREPQRATAPNWASIRWGEIEAPGSRRRRRREREREKQEEEDVRGAEGCPDGRRLRNVYTSVSAGTAKSF</sequence>
<reference evidence="2" key="1">
    <citation type="submission" date="2023-10" db="EMBL/GenBank/DDBJ databases">
        <authorList>
            <person name="Chen Y."/>
            <person name="Shah S."/>
            <person name="Dougan E. K."/>
            <person name="Thang M."/>
            <person name="Chan C."/>
        </authorList>
    </citation>
    <scope>NUCLEOTIDE SEQUENCE [LARGE SCALE GENOMIC DNA]</scope>
</reference>
<name>A0ABN9UGK5_9DINO</name>
<proteinExistence type="predicted"/>
<feature type="compositionally biased region" description="Polar residues" evidence="1">
    <location>
        <begin position="87"/>
        <end position="99"/>
    </location>
</feature>
<keyword evidence="3" id="KW-1185">Reference proteome</keyword>
<comment type="caution">
    <text evidence="2">The sequence shown here is derived from an EMBL/GenBank/DDBJ whole genome shotgun (WGS) entry which is preliminary data.</text>
</comment>
<protein>
    <submittedName>
        <fullName evidence="2">Uncharacterized protein</fullName>
    </submittedName>
</protein>
<evidence type="ECO:0000313" key="2">
    <source>
        <dbReference type="EMBL" id="CAK0858677.1"/>
    </source>
</evidence>
<gene>
    <name evidence="2" type="ORF">PCOR1329_LOCUS48290</name>
</gene>
<feature type="region of interest" description="Disordered" evidence="1">
    <location>
        <begin position="17"/>
        <end position="99"/>
    </location>
</feature>
<evidence type="ECO:0000256" key="1">
    <source>
        <dbReference type="SAM" id="MobiDB-lite"/>
    </source>
</evidence>